<dbReference type="InterPro" id="IPR014001">
    <property type="entry name" value="Helicase_ATP-bd"/>
</dbReference>
<dbReference type="Pfam" id="PF00271">
    <property type="entry name" value="Helicase_C"/>
    <property type="match status" value="1"/>
</dbReference>
<keyword evidence="7" id="KW-1185">Reference proteome</keyword>
<dbReference type="AlphaFoldDB" id="A0A0C9LS95"/>
<reference evidence="6" key="1">
    <citation type="submission" date="2014-09" db="EMBL/GenBank/DDBJ databases">
        <title>Draft genome sequence of an oleaginous Mucoromycotina fungus Mucor ambiguus NBRC6742.</title>
        <authorList>
            <person name="Takeda I."/>
            <person name="Yamane N."/>
            <person name="Morita T."/>
            <person name="Tamano K."/>
            <person name="Machida M."/>
            <person name="Baker S."/>
            <person name="Koike H."/>
        </authorList>
    </citation>
    <scope>NUCLEOTIDE SEQUENCE</scope>
    <source>
        <strain evidence="6">NBRC 6742</strain>
    </source>
</reference>
<dbReference type="InterPro" id="IPR001650">
    <property type="entry name" value="Helicase_C-like"/>
</dbReference>
<organism evidence="6">
    <name type="scientific">Mucor ambiguus</name>
    <dbReference type="NCBI Taxonomy" id="91626"/>
    <lineage>
        <taxon>Eukaryota</taxon>
        <taxon>Fungi</taxon>
        <taxon>Fungi incertae sedis</taxon>
        <taxon>Mucoromycota</taxon>
        <taxon>Mucoromycotina</taxon>
        <taxon>Mucoromycetes</taxon>
        <taxon>Mucorales</taxon>
        <taxon>Mucorineae</taxon>
        <taxon>Mucoraceae</taxon>
        <taxon>Mucor</taxon>
    </lineage>
</organism>
<gene>
    <name evidence="6" type="ORF">MAM1_0025d02080</name>
</gene>
<dbReference type="InterPro" id="IPR050628">
    <property type="entry name" value="SNF2_RAD54_helicase_TF"/>
</dbReference>
<feature type="domain" description="Helicase ATP-binding" evidence="4">
    <location>
        <begin position="143"/>
        <end position="313"/>
    </location>
</feature>
<proteinExistence type="predicted"/>
<dbReference type="Gene3D" id="3.40.50.300">
    <property type="entry name" value="P-loop containing nucleotide triphosphate hydrolases"/>
    <property type="match status" value="1"/>
</dbReference>
<evidence type="ECO:0000256" key="3">
    <source>
        <dbReference type="ARBA" id="ARBA00022840"/>
    </source>
</evidence>
<dbReference type="InterPro" id="IPR000330">
    <property type="entry name" value="SNF2_N"/>
</dbReference>
<dbReference type="Proteomes" id="UP000053815">
    <property type="component" value="Unassembled WGS sequence"/>
</dbReference>
<dbReference type="PROSITE" id="PS51194">
    <property type="entry name" value="HELICASE_CTER"/>
    <property type="match status" value="1"/>
</dbReference>
<dbReference type="SUPFAM" id="SSF52540">
    <property type="entry name" value="P-loop containing nucleoside triphosphate hydrolases"/>
    <property type="match status" value="2"/>
</dbReference>
<evidence type="ECO:0000259" key="5">
    <source>
        <dbReference type="PROSITE" id="PS51194"/>
    </source>
</evidence>
<feature type="domain" description="Helicase C-terminal" evidence="5">
    <location>
        <begin position="468"/>
        <end position="630"/>
    </location>
</feature>
<evidence type="ECO:0000313" key="6">
    <source>
        <dbReference type="EMBL" id="GAN02635.1"/>
    </source>
</evidence>
<dbReference type="CDD" id="cd18793">
    <property type="entry name" value="SF2_C_SNF"/>
    <property type="match status" value="1"/>
</dbReference>
<dbReference type="CDD" id="cd18008">
    <property type="entry name" value="DEXDc_SHPRH-like"/>
    <property type="match status" value="1"/>
</dbReference>
<dbReference type="PANTHER" id="PTHR45626">
    <property type="entry name" value="TRANSCRIPTION TERMINATION FACTOR 2-RELATED"/>
    <property type="match status" value="1"/>
</dbReference>
<evidence type="ECO:0000259" key="4">
    <source>
        <dbReference type="PROSITE" id="PS51192"/>
    </source>
</evidence>
<dbReference type="InterPro" id="IPR027417">
    <property type="entry name" value="P-loop_NTPase"/>
</dbReference>
<dbReference type="OrthoDB" id="448448at2759"/>
<evidence type="ECO:0000313" key="7">
    <source>
        <dbReference type="Proteomes" id="UP000053815"/>
    </source>
</evidence>
<accession>A0A0C9LS95</accession>
<sequence length="723" mass="84194">MDEEDTLIVVPKIERTGFEDCPRCQLGEFESSFRISVKNTSHAPSHIFHVHNNEGFQSIMMRLCDEFPRDWLKGVVYYFYIDLGGLYHHIEDPSWLKDKDILIVTTVDDLEELPSISLAAVHASLRHDVELRDHQIEGVNRMIHLEKSQRGGILADDMGLGKTIQTLTVILRRQPLQAIHACTLVIVPSRALGDQWADEIRTKTTYGSLPYFLYQDENVALIDQPCFRVIITTYDRVRGEFKKREQGIENESPLFDIDWHRIVLDESHKVRARTMLANAVISLKGKFKWCLSGTPFQNDITELYPIFEFLGIELDPKRKADEEYVTDVLKSHMIRRTKAILHKELTILPRQEQRYTLEFSPPERALYEYLERLLYHQIELMRTKGDRNHHVVSAAILYLRLKQVCGHHMILMDKFPDLIPMADAGADEELAAAMGEEEIPRERNYWDEATEYEQAMEIIASYHDQYGNLQDPIDSSQLQKLKFIKHSTKATWLFVDVIIKIAELLTITKLPFATYHGSMSNYARKVALQKFNHDPRYRIMIMSLKAGGVGLNLQRANHMVILDRWWNPATMDQAVARIHRMNQLKETYIHTVVIKDTIEESLMDNILDKKNALFHKIVEAELDKEEDDFKAEPVNENEPLFKLDKGKRRADLLEELDIKDYDDLQDLQDIPLAVKKEENRDLDLLAMGQIMPKNMVRKLDKIESFDNDTDILSKKRKKRETRS</sequence>
<dbReference type="Pfam" id="PF00176">
    <property type="entry name" value="SNF2-rel_dom"/>
    <property type="match status" value="1"/>
</dbReference>
<dbReference type="PANTHER" id="PTHR45626:SF14">
    <property type="entry name" value="ATP-DEPENDENT DNA HELICASE (EUROFUNG)"/>
    <property type="match status" value="1"/>
</dbReference>
<name>A0A0C9LS95_9FUNG</name>
<dbReference type="SMART" id="SM00490">
    <property type="entry name" value="HELICc"/>
    <property type="match status" value="1"/>
</dbReference>
<dbReference type="PROSITE" id="PS51192">
    <property type="entry name" value="HELICASE_ATP_BIND_1"/>
    <property type="match status" value="1"/>
</dbReference>
<evidence type="ECO:0000256" key="2">
    <source>
        <dbReference type="ARBA" id="ARBA00022801"/>
    </source>
</evidence>
<evidence type="ECO:0000256" key="1">
    <source>
        <dbReference type="ARBA" id="ARBA00022741"/>
    </source>
</evidence>
<dbReference type="GO" id="GO:0005524">
    <property type="term" value="F:ATP binding"/>
    <property type="evidence" value="ECO:0007669"/>
    <property type="project" value="UniProtKB-KW"/>
</dbReference>
<dbReference type="GO" id="GO:0005634">
    <property type="term" value="C:nucleus"/>
    <property type="evidence" value="ECO:0007669"/>
    <property type="project" value="TreeGrafter"/>
</dbReference>
<keyword evidence="1" id="KW-0547">Nucleotide-binding</keyword>
<dbReference type="InterPro" id="IPR049730">
    <property type="entry name" value="SNF2/RAD54-like_C"/>
</dbReference>
<dbReference type="GO" id="GO:0016787">
    <property type="term" value="F:hydrolase activity"/>
    <property type="evidence" value="ECO:0007669"/>
    <property type="project" value="UniProtKB-KW"/>
</dbReference>
<dbReference type="InterPro" id="IPR038718">
    <property type="entry name" value="SNF2-like_sf"/>
</dbReference>
<dbReference type="GO" id="GO:0006281">
    <property type="term" value="P:DNA repair"/>
    <property type="evidence" value="ECO:0007669"/>
    <property type="project" value="TreeGrafter"/>
</dbReference>
<dbReference type="SMART" id="SM00487">
    <property type="entry name" value="DEXDc"/>
    <property type="match status" value="1"/>
</dbReference>
<dbReference type="GO" id="GO:0008094">
    <property type="term" value="F:ATP-dependent activity, acting on DNA"/>
    <property type="evidence" value="ECO:0007669"/>
    <property type="project" value="TreeGrafter"/>
</dbReference>
<dbReference type="STRING" id="91626.A0A0C9LS95"/>
<dbReference type="Gene3D" id="3.40.50.10810">
    <property type="entry name" value="Tandem AAA-ATPase domain"/>
    <property type="match status" value="1"/>
</dbReference>
<keyword evidence="2" id="KW-0378">Hydrolase</keyword>
<keyword evidence="3" id="KW-0067">ATP-binding</keyword>
<dbReference type="EMBL" id="DF836314">
    <property type="protein sequence ID" value="GAN02635.1"/>
    <property type="molecule type" value="Genomic_DNA"/>
</dbReference>
<protein>
    <submittedName>
        <fullName evidence="6">Damaged DNA binding protein</fullName>
    </submittedName>
</protein>